<sequence length="73" mass="8450">MIKYIKFRIRSGQKDEEGLTKRADIRMIESDMSMTECNELPIILNALAGSRNLVVEVMDFMLNSSRLDYDYLG</sequence>
<evidence type="ECO:0000313" key="1">
    <source>
        <dbReference type="EMBL" id="DAD85483.1"/>
    </source>
</evidence>
<protein>
    <submittedName>
        <fullName evidence="1">Uncharacterized protein</fullName>
    </submittedName>
</protein>
<dbReference type="EMBL" id="BK014983">
    <property type="protein sequence ID" value="DAD85483.1"/>
    <property type="molecule type" value="Genomic_DNA"/>
</dbReference>
<organism evidence="1">
    <name type="scientific">Siphoviridae sp. ctDcW16</name>
    <dbReference type="NCBI Taxonomy" id="2826199"/>
    <lineage>
        <taxon>Viruses</taxon>
        <taxon>Duplodnaviria</taxon>
        <taxon>Heunggongvirae</taxon>
        <taxon>Uroviricota</taxon>
        <taxon>Caudoviricetes</taxon>
    </lineage>
</organism>
<reference evidence="1" key="1">
    <citation type="journal article" date="2021" name="Proc. Natl. Acad. Sci. U.S.A.">
        <title>A Catalog of Tens of Thousands of Viruses from Human Metagenomes Reveals Hidden Associations with Chronic Diseases.</title>
        <authorList>
            <person name="Tisza M.J."/>
            <person name="Buck C.B."/>
        </authorList>
    </citation>
    <scope>NUCLEOTIDE SEQUENCE</scope>
    <source>
        <strain evidence="1">CtDcW16</strain>
    </source>
</reference>
<name>A0A8S5MU45_9CAUD</name>
<accession>A0A8S5MU45</accession>
<proteinExistence type="predicted"/>